<evidence type="ECO:0000256" key="3">
    <source>
        <dbReference type="ARBA" id="ARBA00061607"/>
    </source>
</evidence>
<keyword evidence="2" id="KW-0067">ATP-binding</keyword>
<feature type="domain" description="AAA+ ATPase" evidence="4">
    <location>
        <begin position="32"/>
        <end position="173"/>
    </location>
</feature>
<dbReference type="PANTHER" id="PTHR42759:SF1">
    <property type="entry name" value="MAGNESIUM-CHELATASE SUBUNIT CHLD"/>
    <property type="match status" value="1"/>
</dbReference>
<gene>
    <name evidence="5" type="primary">ravA</name>
    <name evidence="5" type="ORF">NEOCIP111885_02216</name>
</gene>
<reference evidence="5" key="1">
    <citation type="submission" date="2021-10" db="EMBL/GenBank/DDBJ databases">
        <authorList>
            <person name="Criscuolo A."/>
        </authorList>
    </citation>
    <scope>NUCLEOTIDE SEQUENCE</scope>
    <source>
        <strain evidence="5">CIP111885</strain>
    </source>
</reference>
<dbReference type="Gene3D" id="1.10.8.80">
    <property type="entry name" value="Magnesium chelatase subunit I, C-Terminal domain"/>
    <property type="match status" value="1"/>
</dbReference>
<dbReference type="Pfam" id="PF17863">
    <property type="entry name" value="AAA_lid_2"/>
    <property type="match status" value="1"/>
</dbReference>
<dbReference type="InterPro" id="IPR050764">
    <property type="entry name" value="CbbQ/NirQ/NorQ/GpvN"/>
</dbReference>
<dbReference type="RefSeq" id="WP_230496754.1">
    <property type="nucleotide sequence ID" value="NZ_CAKJTG010000010.1"/>
</dbReference>
<keyword evidence="6" id="KW-1185">Reference proteome</keyword>
<dbReference type="FunFam" id="3.40.50.300:FF:000640">
    <property type="entry name" value="MoxR family ATPase"/>
    <property type="match status" value="1"/>
</dbReference>
<dbReference type="PIRSF" id="PIRSF002849">
    <property type="entry name" value="AAA_ATPase_chaperone_MoxR_prd"/>
    <property type="match status" value="1"/>
</dbReference>
<dbReference type="CDD" id="cd00009">
    <property type="entry name" value="AAA"/>
    <property type="match status" value="1"/>
</dbReference>
<comment type="caution">
    <text evidence="5">The sequence shown here is derived from an EMBL/GenBank/DDBJ whole genome shotgun (WGS) entry which is preliminary data.</text>
</comment>
<dbReference type="SMART" id="SM00382">
    <property type="entry name" value="AAA"/>
    <property type="match status" value="1"/>
</dbReference>
<dbReference type="Proteomes" id="UP000789845">
    <property type="component" value="Unassembled WGS sequence"/>
</dbReference>
<evidence type="ECO:0000313" key="6">
    <source>
        <dbReference type="Proteomes" id="UP000789845"/>
    </source>
</evidence>
<dbReference type="GO" id="GO:0005524">
    <property type="term" value="F:ATP binding"/>
    <property type="evidence" value="ECO:0007669"/>
    <property type="project" value="UniProtKB-KW"/>
</dbReference>
<dbReference type="Gene3D" id="3.40.50.300">
    <property type="entry name" value="P-loop containing nucleotide triphosphate hydrolases"/>
    <property type="match status" value="1"/>
</dbReference>
<evidence type="ECO:0000256" key="1">
    <source>
        <dbReference type="ARBA" id="ARBA00022741"/>
    </source>
</evidence>
<sequence>MNPALEELIDSYESHIFGQRQNIKLLLTAILAGGNVLLEGVPGTGKTKMIRTLAGLIGGEFGRVQFTPDLLPSDITGSAIFNLKEGQFQTLKGPIFTNILLADEINRTPAKTQAALLEAMEEKQVTIHGETYKLPEPFFVAATQNPVEFEGTYPLPEAQQDRFLFKILVGYPNLEAEKEVLKQATSQQSQKSTDHRAVLSLEQFNELREQVRAVKVKDEIIDYIANIVRKTRETDMITLGASPRAGMGIVEASKAWAFLDGRDYVTPDDVKVVVRPALRHRIIPSPHIELEGGTSDQIIQDVVAQTPVPR</sequence>
<dbReference type="SUPFAM" id="SSF52540">
    <property type="entry name" value="P-loop containing nucleoside triphosphate hydrolases"/>
    <property type="match status" value="1"/>
</dbReference>
<dbReference type="AlphaFoldDB" id="A0A9C7LAJ8"/>
<name>A0A9C7LAJ8_9BACI</name>
<dbReference type="InterPro" id="IPR041628">
    <property type="entry name" value="ChlI/MoxR_AAA_lid"/>
</dbReference>
<keyword evidence="5" id="KW-0378">Hydrolase</keyword>
<dbReference type="EMBL" id="CAKJTG010000010">
    <property type="protein sequence ID" value="CAG9608522.1"/>
    <property type="molecule type" value="Genomic_DNA"/>
</dbReference>
<dbReference type="EC" id="3.6.3.-" evidence="5"/>
<evidence type="ECO:0000313" key="5">
    <source>
        <dbReference type="EMBL" id="CAG9608522.1"/>
    </source>
</evidence>
<dbReference type="PANTHER" id="PTHR42759">
    <property type="entry name" value="MOXR FAMILY PROTEIN"/>
    <property type="match status" value="1"/>
</dbReference>
<dbReference type="InterPro" id="IPR011703">
    <property type="entry name" value="ATPase_AAA-3"/>
</dbReference>
<proteinExistence type="inferred from homology"/>
<comment type="similarity">
    <text evidence="3">Belongs to the MoxR family.</text>
</comment>
<dbReference type="GO" id="GO:0016887">
    <property type="term" value="F:ATP hydrolysis activity"/>
    <property type="evidence" value="ECO:0007669"/>
    <property type="project" value="InterPro"/>
</dbReference>
<accession>A0A9C7LAJ8</accession>
<evidence type="ECO:0000256" key="2">
    <source>
        <dbReference type="ARBA" id="ARBA00022840"/>
    </source>
</evidence>
<protein>
    <submittedName>
        <fullName evidence="5">ATPase RavA</fullName>
        <ecNumber evidence="5">3.6.3.-</ecNumber>
    </submittedName>
</protein>
<keyword evidence="1" id="KW-0547">Nucleotide-binding</keyword>
<organism evidence="5 6">
    <name type="scientific">Pseudoneobacillus rhizosphaerae</name>
    <dbReference type="NCBI Taxonomy" id="2880968"/>
    <lineage>
        <taxon>Bacteria</taxon>
        <taxon>Bacillati</taxon>
        <taxon>Bacillota</taxon>
        <taxon>Bacilli</taxon>
        <taxon>Bacillales</taxon>
        <taxon>Bacillaceae</taxon>
        <taxon>Pseudoneobacillus</taxon>
    </lineage>
</organism>
<evidence type="ECO:0000259" key="4">
    <source>
        <dbReference type="SMART" id="SM00382"/>
    </source>
</evidence>
<dbReference type="Pfam" id="PF07726">
    <property type="entry name" value="AAA_3"/>
    <property type="match status" value="1"/>
</dbReference>
<dbReference type="InterPro" id="IPR003593">
    <property type="entry name" value="AAA+_ATPase"/>
</dbReference>
<dbReference type="InterPro" id="IPR027417">
    <property type="entry name" value="P-loop_NTPase"/>
</dbReference>